<name>A0AAG5D892_ANOAO</name>
<keyword evidence="2" id="KW-1185">Reference proteome</keyword>
<evidence type="ECO:0000313" key="2">
    <source>
        <dbReference type="Proteomes" id="UP000075880"/>
    </source>
</evidence>
<accession>A0AAG5D892</accession>
<dbReference type="EnsemblMetazoa" id="ENSAATROPT008186">
    <property type="protein sequence ID" value="ENSAATROPP007356"/>
    <property type="gene ID" value="ENSAATROPG006664"/>
</dbReference>
<proteinExistence type="predicted"/>
<organism evidence="1 2">
    <name type="scientific">Anopheles atroparvus</name>
    <name type="common">European mosquito</name>
    <dbReference type="NCBI Taxonomy" id="41427"/>
    <lineage>
        <taxon>Eukaryota</taxon>
        <taxon>Metazoa</taxon>
        <taxon>Ecdysozoa</taxon>
        <taxon>Arthropoda</taxon>
        <taxon>Hexapoda</taxon>
        <taxon>Insecta</taxon>
        <taxon>Pterygota</taxon>
        <taxon>Neoptera</taxon>
        <taxon>Endopterygota</taxon>
        <taxon>Diptera</taxon>
        <taxon>Nematocera</taxon>
        <taxon>Culicoidea</taxon>
        <taxon>Culicidae</taxon>
        <taxon>Anophelinae</taxon>
        <taxon>Anopheles</taxon>
    </lineage>
</organism>
<dbReference type="AlphaFoldDB" id="A0AAG5D892"/>
<protein>
    <submittedName>
        <fullName evidence="1">Uncharacterized protein</fullName>
    </submittedName>
</protein>
<dbReference type="Proteomes" id="UP000075880">
    <property type="component" value="Unassembled WGS sequence"/>
</dbReference>
<evidence type="ECO:0000313" key="1">
    <source>
        <dbReference type="EnsemblMetazoa" id="ENSAATROPP007356"/>
    </source>
</evidence>
<reference evidence="1" key="1">
    <citation type="submission" date="2024-04" db="UniProtKB">
        <authorList>
            <consortium name="EnsemblMetazoa"/>
        </authorList>
    </citation>
    <scope>IDENTIFICATION</scope>
    <source>
        <strain evidence="1">EBRO</strain>
    </source>
</reference>
<sequence>SPGTRHFTLERTLLVHRQLEGQLEREPFVLLAQPVHNHAAAQASHKLVQQDRLQVLAEPAIDRQLLQPAVPHRHRFGLLLARVVERGPLAEHGHLRAVLFPQQLAQLVEGAVLRQHRVAQVAQRLVRVAADDRDEQSRALRVRDIVHLEELLQPLLVHVPVVDGAFKLRNRTDHRLTYHCAGGLVELERLKRVRT</sequence>